<evidence type="ECO:0000256" key="2">
    <source>
        <dbReference type="SAM" id="SignalP"/>
    </source>
</evidence>
<gene>
    <name evidence="3" type="primary">pilP_1</name>
    <name evidence="3" type="ORF">NCTC9081_01468</name>
</gene>
<evidence type="ECO:0000313" key="3">
    <source>
        <dbReference type="EMBL" id="STJ16092.1"/>
    </source>
</evidence>
<evidence type="ECO:0000256" key="1">
    <source>
        <dbReference type="SAM" id="MobiDB-lite"/>
    </source>
</evidence>
<proteinExistence type="predicted"/>
<feature type="chain" id="PRO_5016754648" evidence="2">
    <location>
        <begin position="22"/>
        <end position="94"/>
    </location>
</feature>
<accession>A0A376VW18</accession>
<reference evidence="3 4" key="1">
    <citation type="submission" date="2018-06" db="EMBL/GenBank/DDBJ databases">
        <authorList>
            <consortium name="Pathogen Informatics"/>
            <person name="Doyle S."/>
        </authorList>
    </citation>
    <scope>NUCLEOTIDE SEQUENCE [LARGE SCALE GENOMIC DNA]</scope>
    <source>
        <strain evidence="3 4">NCTC9081</strain>
    </source>
</reference>
<protein>
    <submittedName>
        <fullName evidence="3">Pilus type IV assembly protein</fullName>
    </submittedName>
</protein>
<keyword evidence="2" id="KW-0732">Signal</keyword>
<name>A0A376VW18_ECOLX</name>
<evidence type="ECO:0000313" key="4">
    <source>
        <dbReference type="Proteomes" id="UP000254716"/>
    </source>
</evidence>
<dbReference type="InterPro" id="IPR022753">
    <property type="entry name" value="T4SS_pilus_biogen_PilP"/>
</dbReference>
<dbReference type="AlphaFoldDB" id="A0A376VW18"/>
<feature type="signal peptide" evidence="2">
    <location>
        <begin position="1"/>
        <end position="21"/>
    </location>
</feature>
<dbReference type="Proteomes" id="UP000254716">
    <property type="component" value="Unassembled WGS sequence"/>
</dbReference>
<feature type="region of interest" description="Disordered" evidence="1">
    <location>
        <begin position="61"/>
        <end position="94"/>
    </location>
</feature>
<dbReference type="NCBIfam" id="TIGR03021">
    <property type="entry name" value="pilP_fam"/>
    <property type="match status" value="1"/>
</dbReference>
<sequence>MHNKTKALLIAALLLPAMAVAGNENDSPQNKQLQIEQIQEETALYEAMLAREKIRHELRTLEQGISPVSGSVTGHQPENAAGTSSGSQALSSPV</sequence>
<dbReference type="EMBL" id="UGCV01000008">
    <property type="protein sequence ID" value="STJ16092.1"/>
    <property type="molecule type" value="Genomic_DNA"/>
</dbReference>
<feature type="compositionally biased region" description="Polar residues" evidence="1">
    <location>
        <begin position="66"/>
        <end position="94"/>
    </location>
</feature>
<organism evidence="3 4">
    <name type="scientific">Escherichia coli</name>
    <dbReference type="NCBI Taxonomy" id="562"/>
    <lineage>
        <taxon>Bacteria</taxon>
        <taxon>Pseudomonadati</taxon>
        <taxon>Pseudomonadota</taxon>
        <taxon>Gammaproteobacteria</taxon>
        <taxon>Enterobacterales</taxon>
        <taxon>Enterobacteriaceae</taxon>
        <taxon>Escherichia</taxon>
    </lineage>
</organism>